<evidence type="ECO:0000313" key="3">
    <source>
        <dbReference type="Proteomes" id="UP000039324"/>
    </source>
</evidence>
<dbReference type="EMBL" id="OVEO01000007">
    <property type="protein sequence ID" value="SPQ97424.1"/>
    <property type="molecule type" value="Genomic_DNA"/>
</dbReference>
<evidence type="ECO:0000313" key="2">
    <source>
        <dbReference type="EMBL" id="SPQ97424.1"/>
    </source>
</evidence>
<accession>A0A0G4IVT9</accession>
<reference evidence="2 4" key="2">
    <citation type="submission" date="2018-03" db="EMBL/GenBank/DDBJ databases">
        <authorList>
            <person name="Fogelqvist J."/>
        </authorList>
    </citation>
    <scope>NUCLEOTIDE SEQUENCE [LARGE SCALE GENOMIC DNA]</scope>
</reference>
<proteinExistence type="predicted"/>
<dbReference type="Proteomes" id="UP000039324">
    <property type="component" value="Unassembled WGS sequence"/>
</dbReference>
<protein>
    <submittedName>
        <fullName evidence="1">Uncharacterized protein</fullName>
    </submittedName>
</protein>
<dbReference type="AlphaFoldDB" id="A0A0G4IVT9"/>
<keyword evidence="2" id="KW-0496">Mitochondrion</keyword>
<reference evidence="1 3" key="1">
    <citation type="submission" date="2015-02" db="EMBL/GenBank/DDBJ databases">
        <authorList>
            <person name="Chooi Y.-H."/>
        </authorList>
    </citation>
    <scope>NUCLEOTIDE SEQUENCE [LARGE SCALE GENOMIC DNA]</scope>
    <source>
        <strain evidence="1">E3</strain>
    </source>
</reference>
<gene>
    <name evidence="1" type="ORF">PBRA_001326</name>
    <name evidence="2" type="ORF">PLBR_LOCUS4639</name>
</gene>
<geneLocation type="mitochondrion" evidence="2"/>
<name>A0A0G4IVT9_PLABS</name>
<evidence type="ECO:0000313" key="1">
    <source>
        <dbReference type="EMBL" id="CEO99420.1"/>
    </source>
</evidence>
<dbReference type="Proteomes" id="UP000290189">
    <property type="component" value="Unassembled WGS sequence"/>
</dbReference>
<keyword evidence="3" id="KW-1185">Reference proteome</keyword>
<organism evidence="1 3">
    <name type="scientific">Plasmodiophora brassicae</name>
    <name type="common">Clubroot disease agent</name>
    <dbReference type="NCBI Taxonomy" id="37360"/>
    <lineage>
        <taxon>Eukaryota</taxon>
        <taxon>Sar</taxon>
        <taxon>Rhizaria</taxon>
        <taxon>Endomyxa</taxon>
        <taxon>Phytomyxea</taxon>
        <taxon>Plasmodiophorida</taxon>
        <taxon>Plasmodiophoridae</taxon>
        <taxon>Plasmodiophora</taxon>
    </lineage>
</organism>
<sequence>MLAPLVGTARRRCSATVVVANRRCVSGGNRAVPEYDDGDEQPPRFGATLPFTLQKLKRLRTYVRAKKFGVGESAFWSVVLRQNSKAHQQYIEICREYDNLADCEKPVPDPLVQLVPPTKLDGIIPHAMYFEPILKEAGAIVTAYSKIHPSDANGGKVVPDIAPPALLPNSGIPFLQSSISAGTMIDAICKGHGTRTIKRMQPGCVLCGIIYTYVNLSVSVRLIKY</sequence>
<dbReference type="EMBL" id="CDSF01000090">
    <property type="protein sequence ID" value="CEO99420.1"/>
    <property type="molecule type" value="Genomic_DNA"/>
</dbReference>
<evidence type="ECO:0000313" key="4">
    <source>
        <dbReference type="Proteomes" id="UP000290189"/>
    </source>
</evidence>